<dbReference type="InterPro" id="IPR018376">
    <property type="entry name" value="Enoyl-CoA_hyd/isom_CS"/>
</dbReference>
<dbReference type="RefSeq" id="WP_085884660.1">
    <property type="nucleotide sequence ID" value="NZ_FWFR01000003.1"/>
</dbReference>
<organism evidence="3 4">
    <name type="scientific">Oceanibacterium hippocampi</name>
    <dbReference type="NCBI Taxonomy" id="745714"/>
    <lineage>
        <taxon>Bacteria</taxon>
        <taxon>Pseudomonadati</taxon>
        <taxon>Pseudomonadota</taxon>
        <taxon>Alphaproteobacteria</taxon>
        <taxon>Sneathiellales</taxon>
        <taxon>Sneathiellaceae</taxon>
        <taxon>Oceanibacterium</taxon>
    </lineage>
</organism>
<dbReference type="PANTHER" id="PTHR11941">
    <property type="entry name" value="ENOYL-COA HYDRATASE-RELATED"/>
    <property type="match status" value="1"/>
</dbReference>
<sequence length="272" mass="28948">MGSENDATNDTEERPGHLLARRGAVASITLNRPDKMNPLDRATIAGLIETVAEIEAEPAVRVVSITGAGKAFSAGGDLEGYRSLYRDPPAFERFLEDFYSLNRRIEESTKIYVAIVNGACVAGGLELMLACDIVIAAEGAKIGDGHVNFGQLPGAGSSQRLARIVGPLKARYLIMTGRIITGREAEALGLVTLAAPAAKLAETAEALIAELVTKSPAGLRGAKYLISEGLKHSLDEGLRLELAFVHNYATTEPDAMEGLDAFRDKRAPAYRA</sequence>
<dbReference type="InterPro" id="IPR001753">
    <property type="entry name" value="Enoyl-CoA_hydra/iso"/>
</dbReference>
<dbReference type="Pfam" id="PF00378">
    <property type="entry name" value="ECH_1"/>
    <property type="match status" value="1"/>
</dbReference>
<name>A0A1Y5TSW0_9PROT</name>
<comment type="similarity">
    <text evidence="1 2">Belongs to the enoyl-CoA hydratase/isomerase family.</text>
</comment>
<dbReference type="PROSITE" id="PS00166">
    <property type="entry name" value="ENOYL_COA_HYDRATASE"/>
    <property type="match status" value="1"/>
</dbReference>
<dbReference type="InterPro" id="IPR029045">
    <property type="entry name" value="ClpP/crotonase-like_dom_sf"/>
</dbReference>
<evidence type="ECO:0000256" key="2">
    <source>
        <dbReference type="RuleBase" id="RU003707"/>
    </source>
</evidence>
<dbReference type="GO" id="GO:0006635">
    <property type="term" value="P:fatty acid beta-oxidation"/>
    <property type="evidence" value="ECO:0007669"/>
    <property type="project" value="TreeGrafter"/>
</dbReference>
<keyword evidence="3" id="KW-0456">Lyase</keyword>
<dbReference type="OrthoDB" id="9807606at2"/>
<accession>A0A1Y5TSW0</accession>
<evidence type="ECO:0000256" key="1">
    <source>
        <dbReference type="ARBA" id="ARBA00005254"/>
    </source>
</evidence>
<dbReference type="PANTHER" id="PTHR11941:SF54">
    <property type="entry name" value="ENOYL-COA HYDRATASE, MITOCHONDRIAL"/>
    <property type="match status" value="1"/>
</dbReference>
<dbReference type="Gene3D" id="3.90.226.10">
    <property type="entry name" value="2-enoyl-CoA Hydratase, Chain A, domain 1"/>
    <property type="match status" value="1"/>
</dbReference>
<dbReference type="Proteomes" id="UP000193200">
    <property type="component" value="Unassembled WGS sequence"/>
</dbReference>
<dbReference type="AlphaFoldDB" id="A0A1Y5TSW0"/>
<keyword evidence="4" id="KW-1185">Reference proteome</keyword>
<dbReference type="EC" id="4.2.1.17" evidence="3"/>
<dbReference type="GO" id="GO:0004300">
    <property type="term" value="F:enoyl-CoA hydratase activity"/>
    <property type="evidence" value="ECO:0007669"/>
    <property type="project" value="UniProtKB-EC"/>
</dbReference>
<gene>
    <name evidence="3" type="primary">echA8_12</name>
    <name evidence="3" type="ORF">OCH7691_03304</name>
</gene>
<protein>
    <submittedName>
        <fullName evidence="3">Putative enoyl-CoA hydratase echA8</fullName>
        <ecNumber evidence="3">4.2.1.17</ecNumber>
    </submittedName>
</protein>
<dbReference type="CDD" id="cd06558">
    <property type="entry name" value="crotonase-like"/>
    <property type="match status" value="1"/>
</dbReference>
<reference evidence="3 4" key="1">
    <citation type="submission" date="2017-03" db="EMBL/GenBank/DDBJ databases">
        <authorList>
            <person name="Afonso C.L."/>
            <person name="Miller P.J."/>
            <person name="Scott M.A."/>
            <person name="Spackman E."/>
            <person name="Goraichik I."/>
            <person name="Dimitrov K.M."/>
            <person name="Suarez D.L."/>
            <person name="Swayne D.E."/>
        </authorList>
    </citation>
    <scope>NUCLEOTIDE SEQUENCE [LARGE SCALE GENOMIC DNA]</scope>
    <source>
        <strain evidence="3 4">CECT 7691</strain>
    </source>
</reference>
<evidence type="ECO:0000313" key="4">
    <source>
        <dbReference type="Proteomes" id="UP000193200"/>
    </source>
</evidence>
<dbReference type="SUPFAM" id="SSF52096">
    <property type="entry name" value="ClpP/crotonase"/>
    <property type="match status" value="1"/>
</dbReference>
<dbReference type="EMBL" id="FWFR01000003">
    <property type="protein sequence ID" value="SLN70642.1"/>
    <property type="molecule type" value="Genomic_DNA"/>
</dbReference>
<proteinExistence type="inferred from homology"/>
<evidence type="ECO:0000313" key="3">
    <source>
        <dbReference type="EMBL" id="SLN70642.1"/>
    </source>
</evidence>
<dbReference type="InParanoid" id="A0A1Y5TSW0"/>